<comment type="caution">
    <text evidence="2">The sequence shown here is derived from an EMBL/GenBank/DDBJ whole genome shotgun (WGS) entry which is preliminary data.</text>
</comment>
<dbReference type="Proteomes" id="UP000708208">
    <property type="component" value="Unassembled WGS sequence"/>
</dbReference>
<sequence length="393" mass="44376">MAESQELLDRKLRRQQSYLWTWERNHIAVRTAGESDSLSFLGLLQHEKTAGYNGPKYWQNNSDTVCSSETEELSENRPESQNFNEQSSKSENSVERVTESLKSEPSGSAGCLTERTLHVEVQPFAHEPIDGGDLMTAVMGIRCYGLLRWELDPDEPHTPLVLNLLAVVDKDLFDVHNLAAELDQALLNFATCSVAIKEEGCQTNFFLLGGSRSKTPEEITVEKPRSKIKKFFLSKPFFSAFIPLKRFRSSSLRNIAVPTNLSQNGGELMSAMQEITSELKMVRKDIRDIQSHVCFLSRHISNVNLLANRGSLDACDHSHHLARMYGLTLPYTPKSNVVTPNGAAFMAEKPNREKLLRQRKKGCSNKCLPASCYVMLLNTYTVYVGWRRRKSSL</sequence>
<evidence type="ECO:0000256" key="1">
    <source>
        <dbReference type="SAM" id="MobiDB-lite"/>
    </source>
</evidence>
<protein>
    <submittedName>
        <fullName evidence="2">Uncharacterized protein</fullName>
    </submittedName>
</protein>
<evidence type="ECO:0000313" key="3">
    <source>
        <dbReference type="Proteomes" id="UP000708208"/>
    </source>
</evidence>
<keyword evidence="3" id="KW-1185">Reference proteome</keyword>
<reference evidence="2" key="1">
    <citation type="submission" date="2021-06" db="EMBL/GenBank/DDBJ databases">
        <authorList>
            <person name="Hodson N. C."/>
            <person name="Mongue J. A."/>
            <person name="Jaron S. K."/>
        </authorList>
    </citation>
    <scope>NUCLEOTIDE SEQUENCE</scope>
</reference>
<gene>
    <name evidence="2" type="ORF">AFUS01_LOCUS24387</name>
</gene>
<accession>A0A8J2KCF4</accession>
<feature type="region of interest" description="Disordered" evidence="1">
    <location>
        <begin position="69"/>
        <end position="109"/>
    </location>
</feature>
<dbReference type="AlphaFoldDB" id="A0A8J2KCF4"/>
<dbReference type="EMBL" id="CAJVCH010303796">
    <property type="protein sequence ID" value="CAG7785782.1"/>
    <property type="molecule type" value="Genomic_DNA"/>
</dbReference>
<feature type="compositionally biased region" description="Polar residues" evidence="1">
    <location>
        <begin position="79"/>
        <end position="91"/>
    </location>
</feature>
<feature type="compositionally biased region" description="Basic and acidic residues" evidence="1">
    <location>
        <begin position="92"/>
        <end position="102"/>
    </location>
</feature>
<proteinExistence type="predicted"/>
<organism evidence="2 3">
    <name type="scientific">Allacma fusca</name>
    <dbReference type="NCBI Taxonomy" id="39272"/>
    <lineage>
        <taxon>Eukaryota</taxon>
        <taxon>Metazoa</taxon>
        <taxon>Ecdysozoa</taxon>
        <taxon>Arthropoda</taxon>
        <taxon>Hexapoda</taxon>
        <taxon>Collembola</taxon>
        <taxon>Symphypleona</taxon>
        <taxon>Sminthuridae</taxon>
        <taxon>Allacma</taxon>
    </lineage>
</organism>
<name>A0A8J2KCF4_9HEXA</name>
<evidence type="ECO:0000313" key="2">
    <source>
        <dbReference type="EMBL" id="CAG7785782.1"/>
    </source>
</evidence>